<proteinExistence type="predicted"/>
<sequence>MIVTNLQRPTEEQMKMFLEFPDDAPIKMVNLLKFKNKAEYADGRSTDLSGKEAYAIYAQEVLDHLEKVGAKLTFSGKVKDLLIGEVEDLWDSVAIAEYPNKTAMINMFMSPEYLESEKHRSAGLEGQLNIITQDE</sequence>
<dbReference type="InterPro" id="IPR011008">
    <property type="entry name" value="Dimeric_a/b-barrel"/>
</dbReference>
<feature type="domain" description="DUF1330" evidence="1">
    <location>
        <begin position="47"/>
        <end position="131"/>
    </location>
</feature>
<accession>D6PDK2</accession>
<dbReference type="AlphaFoldDB" id="D6PDK2"/>
<protein>
    <recommendedName>
        <fullName evidence="1">DUF1330 domain-containing protein</fullName>
    </recommendedName>
</protein>
<dbReference type="Pfam" id="PF07045">
    <property type="entry name" value="DUF1330"/>
    <property type="match status" value="1"/>
</dbReference>
<name>D6PDK2_9BACT</name>
<dbReference type="PANTHER" id="PTHR40257">
    <property type="match status" value="1"/>
</dbReference>
<evidence type="ECO:0000259" key="1">
    <source>
        <dbReference type="Pfam" id="PF07045"/>
    </source>
</evidence>
<dbReference type="InterPro" id="IPR010753">
    <property type="entry name" value="DUF1330"/>
</dbReference>
<dbReference type="PANTHER" id="PTHR40257:SF1">
    <property type="entry name" value="DUF1330 DOMAIN-CONTAINING PROTEIN"/>
    <property type="match status" value="1"/>
</dbReference>
<dbReference type="EMBL" id="GU942997">
    <property type="protein sequence ID" value="ADD93803.1"/>
    <property type="molecule type" value="Genomic_DNA"/>
</dbReference>
<organism evidence="2">
    <name type="scientific">uncultured marine bacterium MedDCM-OCT-S05-C259</name>
    <dbReference type="NCBI Taxonomy" id="743065"/>
    <lineage>
        <taxon>Bacteria</taxon>
        <taxon>environmental samples</taxon>
    </lineage>
</organism>
<dbReference type="Gene3D" id="3.30.70.100">
    <property type="match status" value="1"/>
</dbReference>
<dbReference type="SUPFAM" id="SSF54909">
    <property type="entry name" value="Dimeric alpha+beta barrel"/>
    <property type="match status" value="1"/>
</dbReference>
<evidence type="ECO:0000313" key="2">
    <source>
        <dbReference type="EMBL" id="ADD93803.1"/>
    </source>
</evidence>
<reference evidence="2" key="1">
    <citation type="journal article" date="2010" name="ISME J.">
        <title>Metagenome of the Mediterranean deep chlorophyll maximum studied by direct and fosmid library 454 pyrosequencing.</title>
        <authorList>
            <person name="Ghai R."/>
            <person name="Martin-Cuadrado A.B."/>
            <person name="Molto A.G."/>
            <person name="Heredia I.G."/>
            <person name="Cabrera R."/>
            <person name="Martin J."/>
            <person name="Verdu M."/>
            <person name="Deschamps P."/>
            <person name="Moreira D."/>
            <person name="Lopez-Garcia P."/>
            <person name="Mira A."/>
            <person name="Rodriguez-Valera F."/>
        </authorList>
    </citation>
    <scope>NUCLEOTIDE SEQUENCE</scope>
</reference>